<dbReference type="PANTHER" id="PTHR45683">
    <property type="entry name" value="MITOCHONDRIAL NICOTINAMIDE ADENINE DINUCLEOTIDE TRANSPORTER 1-RELATED-RELATED"/>
    <property type="match status" value="1"/>
</dbReference>
<keyword evidence="7 8" id="KW-0472">Membrane</keyword>
<evidence type="ECO:0000256" key="9">
    <source>
        <dbReference type="RuleBase" id="RU000488"/>
    </source>
</evidence>
<evidence type="ECO:0000313" key="11">
    <source>
        <dbReference type="Proteomes" id="UP000187609"/>
    </source>
</evidence>
<dbReference type="Gene3D" id="1.50.40.10">
    <property type="entry name" value="Mitochondrial carrier domain"/>
    <property type="match status" value="1"/>
</dbReference>
<comment type="subcellular location">
    <subcellularLocation>
        <location evidence="1">Membrane</location>
        <topology evidence="1">Multi-pass membrane protein</topology>
    </subcellularLocation>
</comment>
<dbReference type="GO" id="GO:0016020">
    <property type="term" value="C:membrane"/>
    <property type="evidence" value="ECO:0007669"/>
    <property type="project" value="UniProtKB-SubCell"/>
</dbReference>
<evidence type="ECO:0000256" key="3">
    <source>
        <dbReference type="ARBA" id="ARBA00022448"/>
    </source>
</evidence>
<dbReference type="InterPro" id="IPR023395">
    <property type="entry name" value="MCP_dom_sf"/>
</dbReference>
<gene>
    <name evidence="10" type="primary">FOLT1_0</name>
    <name evidence="10" type="ORF">A4A49_58731</name>
</gene>
<dbReference type="Proteomes" id="UP000187609">
    <property type="component" value="Unassembled WGS sequence"/>
</dbReference>
<reference evidence="10" key="1">
    <citation type="submission" date="2016-11" db="EMBL/GenBank/DDBJ databases">
        <title>The genome of Nicotiana attenuata.</title>
        <authorList>
            <person name="Xu S."/>
            <person name="Brockmoeller T."/>
            <person name="Gaquerel E."/>
            <person name="Navarro A."/>
            <person name="Kuhl H."/>
            <person name="Gase K."/>
            <person name="Ling Z."/>
            <person name="Zhou W."/>
            <person name="Kreitzer C."/>
            <person name="Stanke M."/>
            <person name="Tang H."/>
            <person name="Lyons E."/>
            <person name="Pandey P."/>
            <person name="Pandey S.P."/>
            <person name="Timmermann B."/>
            <person name="Baldwin I.T."/>
        </authorList>
    </citation>
    <scope>NUCLEOTIDE SEQUENCE [LARGE SCALE GENOMIC DNA]</scope>
    <source>
        <strain evidence="10">UT</strain>
    </source>
</reference>
<organism evidence="10 11">
    <name type="scientific">Nicotiana attenuata</name>
    <name type="common">Coyote tobacco</name>
    <dbReference type="NCBI Taxonomy" id="49451"/>
    <lineage>
        <taxon>Eukaryota</taxon>
        <taxon>Viridiplantae</taxon>
        <taxon>Streptophyta</taxon>
        <taxon>Embryophyta</taxon>
        <taxon>Tracheophyta</taxon>
        <taxon>Spermatophyta</taxon>
        <taxon>Magnoliopsida</taxon>
        <taxon>eudicotyledons</taxon>
        <taxon>Gunneridae</taxon>
        <taxon>Pentapetalae</taxon>
        <taxon>asterids</taxon>
        <taxon>lamiids</taxon>
        <taxon>Solanales</taxon>
        <taxon>Solanaceae</taxon>
        <taxon>Nicotianoideae</taxon>
        <taxon>Nicotianeae</taxon>
        <taxon>Nicotiana</taxon>
    </lineage>
</organism>
<feature type="repeat" description="Solcar" evidence="8">
    <location>
        <begin position="11"/>
        <end position="103"/>
    </location>
</feature>
<dbReference type="EMBL" id="MJEQ01037194">
    <property type="protein sequence ID" value="OIS95866.1"/>
    <property type="molecule type" value="Genomic_DNA"/>
</dbReference>
<dbReference type="PROSITE" id="PS50920">
    <property type="entry name" value="SOLCAR"/>
    <property type="match status" value="1"/>
</dbReference>
<keyword evidence="5" id="KW-0677">Repeat</keyword>
<dbReference type="GO" id="GO:0055085">
    <property type="term" value="P:transmembrane transport"/>
    <property type="evidence" value="ECO:0007669"/>
    <property type="project" value="InterPro"/>
</dbReference>
<dbReference type="InterPro" id="IPR018108">
    <property type="entry name" value="MCP_transmembrane"/>
</dbReference>
<keyword evidence="3 9" id="KW-0813">Transport</keyword>
<dbReference type="STRING" id="49451.A0A1J6IA85"/>
<dbReference type="SUPFAM" id="SSF103506">
    <property type="entry name" value="Mitochondrial carrier"/>
    <property type="match status" value="1"/>
</dbReference>
<evidence type="ECO:0000256" key="5">
    <source>
        <dbReference type="ARBA" id="ARBA00022737"/>
    </source>
</evidence>
<evidence type="ECO:0000256" key="2">
    <source>
        <dbReference type="ARBA" id="ARBA00006375"/>
    </source>
</evidence>
<proteinExistence type="inferred from homology"/>
<evidence type="ECO:0000256" key="1">
    <source>
        <dbReference type="ARBA" id="ARBA00004141"/>
    </source>
</evidence>
<evidence type="ECO:0000256" key="7">
    <source>
        <dbReference type="ARBA" id="ARBA00023136"/>
    </source>
</evidence>
<dbReference type="GO" id="GO:0006862">
    <property type="term" value="P:nucleotide transport"/>
    <property type="evidence" value="ECO:0007669"/>
    <property type="project" value="InterPro"/>
</dbReference>
<dbReference type="Gramene" id="OIS95866">
    <property type="protein sequence ID" value="OIS95866"/>
    <property type="gene ID" value="A4A49_58731"/>
</dbReference>
<keyword evidence="6" id="KW-1133">Transmembrane helix</keyword>
<evidence type="ECO:0000313" key="10">
    <source>
        <dbReference type="EMBL" id="OIS95866.1"/>
    </source>
</evidence>
<evidence type="ECO:0000256" key="8">
    <source>
        <dbReference type="PROSITE-ProRule" id="PRU00282"/>
    </source>
</evidence>
<evidence type="ECO:0000256" key="6">
    <source>
        <dbReference type="ARBA" id="ARBA00022989"/>
    </source>
</evidence>
<protein>
    <submittedName>
        <fullName evidence="10">Folate transporter 1, chloroplastic</fullName>
    </submittedName>
</protein>
<dbReference type="InterPro" id="IPR044712">
    <property type="entry name" value="SLC25A32-like"/>
</dbReference>
<keyword evidence="11" id="KW-1185">Reference proteome</keyword>
<evidence type="ECO:0000256" key="4">
    <source>
        <dbReference type="ARBA" id="ARBA00022692"/>
    </source>
</evidence>
<comment type="caution">
    <text evidence="10">The sequence shown here is derived from an EMBL/GenBank/DDBJ whole genome shotgun (WGS) entry which is preliminary data.</text>
</comment>
<dbReference type="AlphaFoldDB" id="A0A1J6IA85"/>
<dbReference type="Pfam" id="PF00153">
    <property type="entry name" value="Mito_carr"/>
    <property type="match status" value="1"/>
</dbReference>
<accession>A0A1J6IA85</accession>
<name>A0A1J6IA85_NICAT</name>
<keyword evidence="4 8" id="KW-0812">Transmembrane</keyword>
<comment type="similarity">
    <text evidence="2 9">Belongs to the mitochondrial carrier (TC 2.A.29) family.</text>
</comment>
<sequence length="106" mass="11903">MKKMAGLASADWQWENATAGAVAGLATVTFSHPLDVVRARFQVYDGRISNVPAYRNTPHALFTIARTEIHGSNTHFISQESSLNREEVYPNRVCTLLLQLERQVFL</sequence>